<evidence type="ECO:0000313" key="2">
    <source>
        <dbReference type="EMBL" id="MED6140861.1"/>
    </source>
</evidence>
<gene>
    <name evidence="2" type="ORF">PIB30_097558</name>
</gene>
<sequence>MFMVTILLTSTQEAPRGLDEKFDQNYGNNNDSAEAVDASKPYHGGGGSRFGGRGGHGGGYGGPWRGDGGSLNCSHTRCCVWNFYGCWKCCP</sequence>
<dbReference type="EMBL" id="JASCZI010062824">
    <property type="protein sequence ID" value="MED6140861.1"/>
    <property type="molecule type" value="Genomic_DNA"/>
</dbReference>
<dbReference type="Proteomes" id="UP001341840">
    <property type="component" value="Unassembled WGS sequence"/>
</dbReference>
<name>A0ABU6SXW7_9FABA</name>
<keyword evidence="3" id="KW-1185">Reference proteome</keyword>
<organism evidence="2 3">
    <name type="scientific">Stylosanthes scabra</name>
    <dbReference type="NCBI Taxonomy" id="79078"/>
    <lineage>
        <taxon>Eukaryota</taxon>
        <taxon>Viridiplantae</taxon>
        <taxon>Streptophyta</taxon>
        <taxon>Embryophyta</taxon>
        <taxon>Tracheophyta</taxon>
        <taxon>Spermatophyta</taxon>
        <taxon>Magnoliopsida</taxon>
        <taxon>eudicotyledons</taxon>
        <taxon>Gunneridae</taxon>
        <taxon>Pentapetalae</taxon>
        <taxon>rosids</taxon>
        <taxon>fabids</taxon>
        <taxon>Fabales</taxon>
        <taxon>Fabaceae</taxon>
        <taxon>Papilionoideae</taxon>
        <taxon>50 kb inversion clade</taxon>
        <taxon>dalbergioids sensu lato</taxon>
        <taxon>Dalbergieae</taxon>
        <taxon>Pterocarpus clade</taxon>
        <taxon>Stylosanthes</taxon>
    </lineage>
</organism>
<comment type="caution">
    <text evidence="2">The sequence shown here is derived from an EMBL/GenBank/DDBJ whole genome shotgun (WGS) entry which is preliminary data.</text>
</comment>
<evidence type="ECO:0000313" key="3">
    <source>
        <dbReference type="Proteomes" id="UP001341840"/>
    </source>
</evidence>
<proteinExistence type="predicted"/>
<feature type="region of interest" description="Disordered" evidence="1">
    <location>
        <begin position="18"/>
        <end position="39"/>
    </location>
</feature>
<evidence type="ECO:0000256" key="1">
    <source>
        <dbReference type="SAM" id="MobiDB-lite"/>
    </source>
</evidence>
<reference evidence="2 3" key="1">
    <citation type="journal article" date="2023" name="Plants (Basel)">
        <title>Bridging the Gap: Combining Genomics and Transcriptomics Approaches to Understand Stylosanthes scabra, an Orphan Legume from the Brazilian Caatinga.</title>
        <authorList>
            <person name="Ferreira-Neto J.R.C."/>
            <person name="da Silva M.D."/>
            <person name="Binneck E."/>
            <person name="de Melo N.F."/>
            <person name="da Silva R.H."/>
            <person name="de Melo A.L.T.M."/>
            <person name="Pandolfi V."/>
            <person name="Bustamante F.O."/>
            <person name="Brasileiro-Vidal A.C."/>
            <person name="Benko-Iseppon A.M."/>
        </authorList>
    </citation>
    <scope>NUCLEOTIDE SEQUENCE [LARGE SCALE GENOMIC DNA]</scope>
    <source>
        <tissue evidence="2">Leaves</tissue>
    </source>
</reference>
<accession>A0ABU6SXW7</accession>
<evidence type="ECO:0008006" key="4">
    <source>
        <dbReference type="Google" id="ProtNLM"/>
    </source>
</evidence>
<protein>
    <recommendedName>
        <fullName evidence="4">Glycine-rich protein</fullName>
    </recommendedName>
</protein>